<dbReference type="AlphaFoldDB" id="A0A1B7T9T2"/>
<evidence type="ECO:0000313" key="2">
    <source>
        <dbReference type="Proteomes" id="UP000092321"/>
    </source>
</evidence>
<gene>
    <name evidence="1" type="ORF">HANVADRAFT_3695</name>
</gene>
<dbReference type="EMBL" id="LXPE01000084">
    <property type="protein sequence ID" value="OBA25499.1"/>
    <property type="molecule type" value="Genomic_DNA"/>
</dbReference>
<name>A0A1B7T9T2_9ASCO</name>
<protein>
    <submittedName>
        <fullName evidence="1">Uncharacterized protein</fullName>
    </submittedName>
</protein>
<keyword evidence="2" id="KW-1185">Reference proteome</keyword>
<organism evidence="1 2">
    <name type="scientific">Hanseniaspora valbyensis NRRL Y-1626</name>
    <dbReference type="NCBI Taxonomy" id="766949"/>
    <lineage>
        <taxon>Eukaryota</taxon>
        <taxon>Fungi</taxon>
        <taxon>Dikarya</taxon>
        <taxon>Ascomycota</taxon>
        <taxon>Saccharomycotina</taxon>
        <taxon>Saccharomycetes</taxon>
        <taxon>Saccharomycodales</taxon>
        <taxon>Saccharomycodaceae</taxon>
        <taxon>Hanseniaspora</taxon>
    </lineage>
</organism>
<dbReference type="Proteomes" id="UP000092321">
    <property type="component" value="Unassembled WGS sequence"/>
</dbReference>
<comment type="caution">
    <text evidence="1">The sequence shown here is derived from an EMBL/GenBank/DDBJ whole genome shotgun (WGS) entry which is preliminary data.</text>
</comment>
<sequence length="196" mass="23651">MYKWSFLNNKKSKTNQEIKKLVKCLLNNKFEDTNSISYLYILSKKINSSYSNALFVVNYSHQKIMPYWEQNDIKSVQKKINLIITITYIVLHEDDENNQRLKLLIYLYFYEELIKLQKLQHSAYFMERLDYLICLLIDDYFIKNAKNGIETYRHDLTHDCIFKNRKQLINSNTLLKDNRHLDKMQKKTYTIISPPS</sequence>
<evidence type="ECO:0000313" key="1">
    <source>
        <dbReference type="EMBL" id="OBA25499.1"/>
    </source>
</evidence>
<accession>A0A1B7T9T2</accession>
<proteinExistence type="predicted"/>
<reference evidence="2" key="1">
    <citation type="journal article" date="2016" name="Proc. Natl. Acad. Sci. U.S.A.">
        <title>Comparative genomics of biotechnologically important yeasts.</title>
        <authorList>
            <person name="Riley R."/>
            <person name="Haridas S."/>
            <person name="Wolfe K.H."/>
            <person name="Lopes M.R."/>
            <person name="Hittinger C.T."/>
            <person name="Goeker M."/>
            <person name="Salamov A.A."/>
            <person name="Wisecaver J.H."/>
            <person name="Long T.M."/>
            <person name="Calvey C.H."/>
            <person name="Aerts A.L."/>
            <person name="Barry K.W."/>
            <person name="Choi C."/>
            <person name="Clum A."/>
            <person name="Coughlan A.Y."/>
            <person name="Deshpande S."/>
            <person name="Douglass A.P."/>
            <person name="Hanson S.J."/>
            <person name="Klenk H.-P."/>
            <person name="LaButti K.M."/>
            <person name="Lapidus A."/>
            <person name="Lindquist E.A."/>
            <person name="Lipzen A.M."/>
            <person name="Meier-Kolthoff J.P."/>
            <person name="Ohm R.A."/>
            <person name="Otillar R.P."/>
            <person name="Pangilinan J.L."/>
            <person name="Peng Y."/>
            <person name="Rokas A."/>
            <person name="Rosa C.A."/>
            <person name="Scheuner C."/>
            <person name="Sibirny A.A."/>
            <person name="Slot J.C."/>
            <person name="Stielow J.B."/>
            <person name="Sun H."/>
            <person name="Kurtzman C.P."/>
            <person name="Blackwell M."/>
            <person name="Grigoriev I.V."/>
            <person name="Jeffries T.W."/>
        </authorList>
    </citation>
    <scope>NUCLEOTIDE SEQUENCE [LARGE SCALE GENOMIC DNA]</scope>
    <source>
        <strain evidence="2">NRRL Y-1626</strain>
    </source>
</reference>